<protein>
    <submittedName>
        <fullName evidence="12">R-SNARE protein</fullName>
    </submittedName>
</protein>
<proteinExistence type="inferred from homology"/>
<evidence type="ECO:0000256" key="4">
    <source>
        <dbReference type="ARBA" id="ARBA00022927"/>
    </source>
</evidence>
<dbReference type="AlphaFoldDB" id="A0A0L0DQ07"/>
<dbReference type="GO" id="GO:0016020">
    <property type="term" value="C:membrane"/>
    <property type="evidence" value="ECO:0007669"/>
    <property type="project" value="InterPro"/>
</dbReference>
<evidence type="ECO:0000256" key="2">
    <source>
        <dbReference type="ARBA" id="ARBA00022448"/>
    </source>
</evidence>
<dbReference type="CDD" id="cd15843">
    <property type="entry name" value="R-SNARE"/>
    <property type="match status" value="1"/>
</dbReference>
<dbReference type="PROSITE" id="PS50892">
    <property type="entry name" value="V_SNARE"/>
    <property type="match status" value="1"/>
</dbReference>
<dbReference type="PROSITE" id="PS50859">
    <property type="entry name" value="LONGIN"/>
    <property type="match status" value="1"/>
</dbReference>
<evidence type="ECO:0000256" key="9">
    <source>
        <dbReference type="SAM" id="Phobius"/>
    </source>
</evidence>
<dbReference type="FunFam" id="3.30.450.50:FF:000015">
    <property type="entry name" value="Synaptobrevin 2 isoform 1"/>
    <property type="match status" value="1"/>
</dbReference>
<name>A0A0L0DQ07_THETB</name>
<dbReference type="GO" id="GO:0015031">
    <property type="term" value="P:protein transport"/>
    <property type="evidence" value="ECO:0007669"/>
    <property type="project" value="UniProtKB-KW"/>
</dbReference>
<dbReference type="RefSeq" id="XP_013754100.1">
    <property type="nucleotide sequence ID" value="XM_013898646.1"/>
</dbReference>
<feature type="domain" description="V-SNARE coiled-coil homology" evidence="11">
    <location>
        <begin position="127"/>
        <end position="187"/>
    </location>
</feature>
<evidence type="ECO:0000256" key="3">
    <source>
        <dbReference type="ARBA" id="ARBA00022692"/>
    </source>
</evidence>
<evidence type="ECO:0000256" key="1">
    <source>
        <dbReference type="ARBA" id="ARBA00008025"/>
    </source>
</evidence>
<feature type="transmembrane region" description="Helical" evidence="9">
    <location>
        <begin position="193"/>
        <end position="215"/>
    </location>
</feature>
<dbReference type="FunFam" id="1.20.5.110:FF:000004">
    <property type="entry name" value="Vesicle-associated membrane protein 7"/>
    <property type="match status" value="1"/>
</dbReference>
<evidence type="ECO:0000256" key="8">
    <source>
        <dbReference type="PROSITE-ProRule" id="PRU00290"/>
    </source>
</evidence>
<dbReference type="GO" id="GO:0016192">
    <property type="term" value="P:vesicle-mediated transport"/>
    <property type="evidence" value="ECO:0007669"/>
    <property type="project" value="InterPro"/>
</dbReference>
<dbReference type="Gene3D" id="3.30.450.50">
    <property type="entry name" value="Longin domain"/>
    <property type="match status" value="1"/>
</dbReference>
<dbReference type="InterPro" id="IPR051097">
    <property type="entry name" value="Synaptobrevin-like_transport"/>
</dbReference>
<evidence type="ECO:0000259" key="10">
    <source>
        <dbReference type="PROSITE" id="PS50859"/>
    </source>
</evidence>
<dbReference type="InterPro" id="IPR001388">
    <property type="entry name" value="Synaptobrevin-like"/>
</dbReference>
<dbReference type="GO" id="GO:0005737">
    <property type="term" value="C:cytoplasm"/>
    <property type="evidence" value="ECO:0007669"/>
    <property type="project" value="UniProtKB-ARBA"/>
</dbReference>
<keyword evidence="13" id="KW-1185">Reference proteome</keyword>
<dbReference type="eggNOG" id="KOG0859">
    <property type="taxonomic scope" value="Eukaryota"/>
</dbReference>
<dbReference type="Pfam" id="PF00957">
    <property type="entry name" value="Synaptobrevin"/>
    <property type="match status" value="1"/>
</dbReference>
<keyword evidence="5 9" id="KW-1133">Transmembrane helix</keyword>
<keyword evidence="6 9" id="KW-0472">Membrane</keyword>
<dbReference type="OMA" id="HYENRIV"/>
<sequence length="221" mass="25539">MIIYAVVARGATILADHATASGNFTTIAPMILEKVNPSHNEKRSYAYNEYVFHYMVEDGLIFMAMTDKDTKKRIPFAFLADVSQNFHAEIPNPRQWQTAQAYELNDRFGRRLAERTDFFSNNPSADKIGHLQAQIEDVKGVMVENIEKVLERGERIEVLVDRTDQLNSQAQVFQKRSTQLKRAMWWQNMKMQLLLGFVCILIIFIIIWAACGISFQRCKKK</sequence>
<dbReference type="CDD" id="cd14824">
    <property type="entry name" value="Longin"/>
    <property type="match status" value="1"/>
</dbReference>
<comment type="subcellular location">
    <subcellularLocation>
        <location evidence="7">Endomembrane system</location>
        <topology evidence="7">Single-pass type IV membrane protein</topology>
    </subcellularLocation>
</comment>
<dbReference type="SMART" id="SM01270">
    <property type="entry name" value="Longin"/>
    <property type="match status" value="1"/>
</dbReference>
<reference evidence="12 13" key="1">
    <citation type="submission" date="2010-05" db="EMBL/GenBank/DDBJ databases">
        <title>The Genome Sequence of Thecamonas trahens ATCC 50062.</title>
        <authorList>
            <consortium name="The Broad Institute Genome Sequencing Platform"/>
            <person name="Russ C."/>
            <person name="Cuomo C."/>
            <person name="Shea T."/>
            <person name="Young S.K."/>
            <person name="Zeng Q."/>
            <person name="Koehrsen M."/>
            <person name="Haas B."/>
            <person name="Borodovsky M."/>
            <person name="Guigo R."/>
            <person name="Alvarado L."/>
            <person name="Berlin A."/>
            <person name="Bochicchio J."/>
            <person name="Borenstein D."/>
            <person name="Chapman S."/>
            <person name="Chen Z."/>
            <person name="Freedman E."/>
            <person name="Gellesch M."/>
            <person name="Goldberg J."/>
            <person name="Griggs A."/>
            <person name="Gujja S."/>
            <person name="Heilman E."/>
            <person name="Heiman D."/>
            <person name="Hepburn T."/>
            <person name="Howarth C."/>
            <person name="Jen D."/>
            <person name="Larson L."/>
            <person name="Mehta T."/>
            <person name="Park D."/>
            <person name="Pearson M."/>
            <person name="Roberts A."/>
            <person name="Saif S."/>
            <person name="Shenoy N."/>
            <person name="Sisk P."/>
            <person name="Stolte C."/>
            <person name="Sykes S."/>
            <person name="Thomson T."/>
            <person name="Walk T."/>
            <person name="White J."/>
            <person name="Yandava C."/>
            <person name="Burger G."/>
            <person name="Gray M.W."/>
            <person name="Holland P.W.H."/>
            <person name="King N."/>
            <person name="Lang F.B.F."/>
            <person name="Roger A.J."/>
            <person name="Ruiz-Trillo I."/>
            <person name="Lander E."/>
            <person name="Nusbaum C."/>
        </authorList>
    </citation>
    <scope>NUCLEOTIDE SEQUENCE [LARGE SCALE GENOMIC DNA]</scope>
    <source>
        <strain evidence="12 13">ATCC 50062</strain>
    </source>
</reference>
<accession>A0A0L0DQ07</accession>
<keyword evidence="2" id="KW-0813">Transport</keyword>
<comment type="similarity">
    <text evidence="1">Belongs to the synaptobrevin family.</text>
</comment>
<evidence type="ECO:0000256" key="6">
    <source>
        <dbReference type="ARBA" id="ARBA00023136"/>
    </source>
</evidence>
<dbReference type="GeneID" id="25568155"/>
<dbReference type="PANTHER" id="PTHR21136:SF168">
    <property type="entry name" value="VESICLE-ASSOCIATED MEMBRANE PROTEIN 9"/>
    <property type="match status" value="1"/>
</dbReference>
<dbReference type="GO" id="GO:0012505">
    <property type="term" value="C:endomembrane system"/>
    <property type="evidence" value="ECO:0007669"/>
    <property type="project" value="UniProtKB-SubCell"/>
</dbReference>
<dbReference type="OrthoDB" id="248747at2759"/>
<dbReference type="SUPFAM" id="SSF64356">
    <property type="entry name" value="SNARE-like"/>
    <property type="match status" value="1"/>
</dbReference>
<keyword evidence="4" id="KW-0653">Protein transport</keyword>
<dbReference type="Proteomes" id="UP000054408">
    <property type="component" value="Unassembled WGS sequence"/>
</dbReference>
<dbReference type="EMBL" id="GL349485">
    <property type="protein sequence ID" value="KNC54091.1"/>
    <property type="molecule type" value="Genomic_DNA"/>
</dbReference>
<evidence type="ECO:0000313" key="13">
    <source>
        <dbReference type="Proteomes" id="UP000054408"/>
    </source>
</evidence>
<dbReference type="InterPro" id="IPR010908">
    <property type="entry name" value="Longin_dom"/>
</dbReference>
<evidence type="ECO:0000256" key="7">
    <source>
        <dbReference type="ARBA" id="ARBA00046280"/>
    </source>
</evidence>
<organism evidence="12 13">
    <name type="scientific">Thecamonas trahens ATCC 50062</name>
    <dbReference type="NCBI Taxonomy" id="461836"/>
    <lineage>
        <taxon>Eukaryota</taxon>
        <taxon>Apusozoa</taxon>
        <taxon>Apusomonadida</taxon>
        <taxon>Apusomonadidae</taxon>
        <taxon>Thecamonas</taxon>
    </lineage>
</organism>
<dbReference type="Gene3D" id="1.20.5.110">
    <property type="match status" value="1"/>
</dbReference>
<evidence type="ECO:0000313" key="12">
    <source>
        <dbReference type="EMBL" id="KNC54091.1"/>
    </source>
</evidence>
<evidence type="ECO:0000256" key="5">
    <source>
        <dbReference type="ARBA" id="ARBA00022989"/>
    </source>
</evidence>
<feature type="domain" description="Longin" evidence="10">
    <location>
        <begin position="6"/>
        <end position="112"/>
    </location>
</feature>
<gene>
    <name evidence="12" type="ORF">AMSG_09756</name>
</gene>
<dbReference type="PROSITE" id="PS00417">
    <property type="entry name" value="SYNAPTOBREVIN"/>
    <property type="match status" value="1"/>
</dbReference>
<dbReference type="InterPro" id="IPR042855">
    <property type="entry name" value="V_SNARE_CC"/>
</dbReference>
<dbReference type="InterPro" id="IPR011012">
    <property type="entry name" value="Longin-like_dom_sf"/>
</dbReference>
<keyword evidence="3 9" id="KW-0812">Transmembrane</keyword>
<evidence type="ECO:0000259" key="11">
    <source>
        <dbReference type="PROSITE" id="PS50892"/>
    </source>
</evidence>
<dbReference type="PRINTS" id="PR00219">
    <property type="entry name" value="SYNAPTOBREVN"/>
</dbReference>
<keyword evidence="8" id="KW-0175">Coiled coil</keyword>
<dbReference type="SUPFAM" id="SSF58038">
    <property type="entry name" value="SNARE fusion complex"/>
    <property type="match status" value="1"/>
</dbReference>
<dbReference type="STRING" id="461836.A0A0L0DQ07"/>
<dbReference type="Pfam" id="PF13774">
    <property type="entry name" value="Longin"/>
    <property type="match status" value="1"/>
</dbReference>
<dbReference type="PANTHER" id="PTHR21136">
    <property type="entry name" value="SNARE PROTEINS"/>
    <property type="match status" value="1"/>
</dbReference>